<evidence type="ECO:0000313" key="1">
    <source>
        <dbReference type="EMBL" id="KDR10885.1"/>
    </source>
</evidence>
<evidence type="ECO:0000313" key="2">
    <source>
        <dbReference type="Proteomes" id="UP000027135"/>
    </source>
</evidence>
<dbReference type="Proteomes" id="UP000027135">
    <property type="component" value="Unassembled WGS sequence"/>
</dbReference>
<sequence>MRLFQKTAGFMLVAVRTWNLTRTSRCRKIKHDGNFVSFRPEEDMLDAVASYISVAAFEQKGAICLHSGVSLNVTFFQINSCCFTAFIA</sequence>
<accession>A0A067QQP5</accession>
<organism evidence="1 2">
    <name type="scientific">Zootermopsis nevadensis</name>
    <name type="common">Dampwood termite</name>
    <dbReference type="NCBI Taxonomy" id="136037"/>
    <lineage>
        <taxon>Eukaryota</taxon>
        <taxon>Metazoa</taxon>
        <taxon>Ecdysozoa</taxon>
        <taxon>Arthropoda</taxon>
        <taxon>Hexapoda</taxon>
        <taxon>Insecta</taxon>
        <taxon>Pterygota</taxon>
        <taxon>Neoptera</taxon>
        <taxon>Polyneoptera</taxon>
        <taxon>Dictyoptera</taxon>
        <taxon>Blattodea</taxon>
        <taxon>Blattoidea</taxon>
        <taxon>Termitoidae</taxon>
        <taxon>Termopsidae</taxon>
        <taxon>Zootermopsis</taxon>
    </lineage>
</organism>
<dbReference type="InParanoid" id="A0A067QQP5"/>
<proteinExistence type="predicted"/>
<dbReference type="AlphaFoldDB" id="A0A067QQP5"/>
<reference evidence="1 2" key="1">
    <citation type="journal article" date="2014" name="Nat. Commun.">
        <title>Molecular traces of alternative social organization in a termite genome.</title>
        <authorList>
            <person name="Terrapon N."/>
            <person name="Li C."/>
            <person name="Robertson H.M."/>
            <person name="Ji L."/>
            <person name="Meng X."/>
            <person name="Booth W."/>
            <person name="Chen Z."/>
            <person name="Childers C.P."/>
            <person name="Glastad K.M."/>
            <person name="Gokhale K."/>
            <person name="Gowin J."/>
            <person name="Gronenberg W."/>
            <person name="Hermansen R.A."/>
            <person name="Hu H."/>
            <person name="Hunt B.G."/>
            <person name="Huylmans A.K."/>
            <person name="Khalil S.M."/>
            <person name="Mitchell R.D."/>
            <person name="Munoz-Torres M.C."/>
            <person name="Mustard J.A."/>
            <person name="Pan H."/>
            <person name="Reese J.T."/>
            <person name="Scharf M.E."/>
            <person name="Sun F."/>
            <person name="Vogel H."/>
            <person name="Xiao J."/>
            <person name="Yang W."/>
            <person name="Yang Z."/>
            <person name="Yang Z."/>
            <person name="Zhou J."/>
            <person name="Zhu J."/>
            <person name="Brent C.S."/>
            <person name="Elsik C.G."/>
            <person name="Goodisman M.A."/>
            <person name="Liberles D.A."/>
            <person name="Roe R.M."/>
            <person name="Vargo E.L."/>
            <person name="Vilcinskas A."/>
            <person name="Wang J."/>
            <person name="Bornberg-Bauer E."/>
            <person name="Korb J."/>
            <person name="Zhang G."/>
            <person name="Liebig J."/>
        </authorList>
    </citation>
    <scope>NUCLEOTIDE SEQUENCE [LARGE SCALE GENOMIC DNA]</scope>
    <source>
        <tissue evidence="1">Whole organism</tissue>
    </source>
</reference>
<protein>
    <submittedName>
        <fullName evidence="1">Uncharacterized protein</fullName>
    </submittedName>
</protein>
<keyword evidence="2" id="KW-1185">Reference proteome</keyword>
<name>A0A067QQP5_ZOONE</name>
<gene>
    <name evidence="1" type="ORF">L798_15357</name>
</gene>
<dbReference type="EMBL" id="KK853132">
    <property type="protein sequence ID" value="KDR10885.1"/>
    <property type="molecule type" value="Genomic_DNA"/>
</dbReference>